<dbReference type="SMART" id="SM00324">
    <property type="entry name" value="RhoGAP"/>
    <property type="match status" value="1"/>
</dbReference>
<protein>
    <submittedName>
        <fullName evidence="5">Aste57867_14340 protein</fullName>
    </submittedName>
</protein>
<feature type="compositionally biased region" description="Polar residues" evidence="2">
    <location>
        <begin position="361"/>
        <end position="371"/>
    </location>
</feature>
<reference evidence="4" key="2">
    <citation type="submission" date="2019-06" db="EMBL/GenBank/DDBJ databases">
        <title>Genomics analysis of Aphanomyces spp. identifies a new class of oomycete effector associated with host adaptation.</title>
        <authorList>
            <person name="Gaulin E."/>
        </authorList>
    </citation>
    <scope>NUCLEOTIDE SEQUENCE</scope>
    <source>
        <strain evidence="4">CBS 578.67</strain>
    </source>
</reference>
<keyword evidence="6" id="KW-1185">Reference proteome</keyword>
<dbReference type="Gene3D" id="1.10.555.10">
    <property type="entry name" value="Rho GTPase activation protein"/>
    <property type="match status" value="1"/>
</dbReference>
<feature type="compositionally biased region" description="Basic and acidic residues" evidence="2">
    <location>
        <begin position="373"/>
        <end position="394"/>
    </location>
</feature>
<reference evidence="5 6" key="1">
    <citation type="submission" date="2019-03" db="EMBL/GenBank/DDBJ databases">
        <authorList>
            <person name="Gaulin E."/>
            <person name="Dumas B."/>
        </authorList>
    </citation>
    <scope>NUCLEOTIDE SEQUENCE [LARGE SCALE GENOMIC DNA]</scope>
    <source>
        <strain evidence="5">CBS 568.67</strain>
    </source>
</reference>
<evidence type="ECO:0000259" key="3">
    <source>
        <dbReference type="PROSITE" id="PS50238"/>
    </source>
</evidence>
<dbReference type="PROSITE" id="PS50238">
    <property type="entry name" value="RHOGAP"/>
    <property type="match status" value="1"/>
</dbReference>
<feature type="coiled-coil region" evidence="1">
    <location>
        <begin position="592"/>
        <end position="626"/>
    </location>
</feature>
<dbReference type="InterPro" id="IPR000198">
    <property type="entry name" value="RhoGAP_dom"/>
</dbReference>
<evidence type="ECO:0000313" key="5">
    <source>
        <dbReference type="EMBL" id="VFT91164.1"/>
    </source>
</evidence>
<dbReference type="InterPro" id="IPR008936">
    <property type="entry name" value="Rho_GTPase_activation_prot"/>
</dbReference>
<dbReference type="Proteomes" id="UP000332933">
    <property type="component" value="Unassembled WGS sequence"/>
</dbReference>
<evidence type="ECO:0000256" key="2">
    <source>
        <dbReference type="SAM" id="MobiDB-lite"/>
    </source>
</evidence>
<dbReference type="EMBL" id="CAADRA010005559">
    <property type="protein sequence ID" value="VFT91164.1"/>
    <property type="molecule type" value="Genomic_DNA"/>
</dbReference>
<dbReference type="SUPFAM" id="SSF48350">
    <property type="entry name" value="GTPase activation domain, GAP"/>
    <property type="match status" value="1"/>
</dbReference>
<dbReference type="AlphaFoldDB" id="A0A485L1H3"/>
<accession>A0A485L1H3</accession>
<keyword evidence="1" id="KW-0175">Coiled coil</keyword>
<feature type="domain" description="Rho-GAP" evidence="3">
    <location>
        <begin position="28"/>
        <end position="210"/>
    </location>
</feature>
<dbReference type="EMBL" id="VJMH01005538">
    <property type="protein sequence ID" value="KAF0694816.1"/>
    <property type="molecule type" value="Genomic_DNA"/>
</dbReference>
<dbReference type="OrthoDB" id="79452at2759"/>
<evidence type="ECO:0000313" key="6">
    <source>
        <dbReference type="Proteomes" id="UP000332933"/>
    </source>
</evidence>
<dbReference type="CDD" id="cd00159">
    <property type="entry name" value="RhoGAP"/>
    <property type="match status" value="1"/>
</dbReference>
<dbReference type="Pfam" id="PF00620">
    <property type="entry name" value="RhoGAP"/>
    <property type="match status" value="1"/>
</dbReference>
<gene>
    <name evidence="5" type="primary">Aste57867_14340</name>
    <name evidence="4" type="ORF">As57867_014286</name>
    <name evidence="5" type="ORF">ASTE57867_14340</name>
</gene>
<evidence type="ECO:0000256" key="1">
    <source>
        <dbReference type="SAM" id="Coils"/>
    </source>
</evidence>
<feature type="region of interest" description="Disordered" evidence="2">
    <location>
        <begin position="356"/>
        <end position="394"/>
    </location>
</feature>
<organism evidence="5 6">
    <name type="scientific">Aphanomyces stellatus</name>
    <dbReference type="NCBI Taxonomy" id="120398"/>
    <lineage>
        <taxon>Eukaryota</taxon>
        <taxon>Sar</taxon>
        <taxon>Stramenopiles</taxon>
        <taxon>Oomycota</taxon>
        <taxon>Saprolegniomycetes</taxon>
        <taxon>Saprolegniales</taxon>
        <taxon>Verrucalvaceae</taxon>
        <taxon>Aphanomyces</taxon>
    </lineage>
</organism>
<feature type="region of interest" description="Disordered" evidence="2">
    <location>
        <begin position="678"/>
        <end position="698"/>
    </location>
</feature>
<name>A0A485L1H3_9STRA</name>
<evidence type="ECO:0000313" key="4">
    <source>
        <dbReference type="EMBL" id="KAF0694816.1"/>
    </source>
</evidence>
<sequence length="844" mass="93546">MAAHHWKKALKRVSSMVLSPKRSAHSSDELPKMTVRATCLLAELITYVDTNCFQEEDLYRKKGAASEVDDLLATFNRLLLTASPLPDLHMYTPHAITSTIKKILRRYQPLVSYNVSQALLDASKVTPQIIATHFVKIRSTSRDALRGLLLHFKHISDAKHLHMDVSLLAQCVGILLVRPSEDAHALTQRGTLKTREKIARKLIRGAATWPYECATELNLTAIPDAKELLYAIKVVWHAEQIQYDDAQLRAVLQVYGDVQDLAVHPTDTKARATIRLKRTLPLDKVVVKLQKNAQLYALHMQVLSEDVVDEQQEAAGENDTFLQVTHRPSWPHANEPPVVVEDVLSDDQGDALPKEKAMNEAQDTPPLQTESLDPVHDERVSRQEPREMPPMTDERGSIHAVAVRTCQVPTNPHVTSPLSEASDGETLGPVTAPPPVELASTQTEASFVSCDTQTIDITFDHVSVQTDSINDDGVTTTTRLRRVIEVLRTTTASSASSGNESLCAMHQAQCQVLKMLEALVSSSHDDPGSQVADANVFDMEYSSALTTHMKSKTKLLEAELLASHELLRMHKAQSQQEREQSEVEMTSLRLVAHASEQECAATREQLRNVRSELACHLATMAHLKRENAALADQLLLANTRATMLETESMTQKAELQTLEGVATKAQLRVESYKLQVERDASSEWVPSDESTKTTRPPSAVDHLAQIKAEMSERLQTQIDMTKATIGAMNKQDTASVHLAYQQQALSSLMTELVETQEAHAKASDKALAASRAKLHRLYEPTPRGNQPLPIDETTLPWMAQMAARVGAHGTLHPPSRPSKSNPDSLNAARLSLLKFQQLVGQFEY</sequence>
<dbReference type="GO" id="GO:0007165">
    <property type="term" value="P:signal transduction"/>
    <property type="evidence" value="ECO:0007669"/>
    <property type="project" value="InterPro"/>
</dbReference>
<proteinExistence type="predicted"/>